<evidence type="ECO:0000256" key="6">
    <source>
        <dbReference type="ARBA" id="ARBA00022989"/>
    </source>
</evidence>
<evidence type="ECO:0000313" key="12">
    <source>
        <dbReference type="Proteomes" id="UP000006443"/>
    </source>
</evidence>
<evidence type="ECO:0000256" key="4">
    <source>
        <dbReference type="ARBA" id="ARBA00022475"/>
    </source>
</evidence>
<dbReference type="InterPro" id="IPR002898">
    <property type="entry name" value="MotA_ExbB_proton_chnl"/>
</dbReference>
<dbReference type="InterPro" id="IPR000540">
    <property type="entry name" value="Flag_MotA_CS"/>
</dbReference>
<evidence type="ECO:0000256" key="2">
    <source>
        <dbReference type="ARBA" id="ARBA00008038"/>
    </source>
</evidence>
<evidence type="ECO:0000256" key="7">
    <source>
        <dbReference type="ARBA" id="ARBA00023136"/>
    </source>
</evidence>
<dbReference type="RefSeq" id="WP_008518229.1">
    <property type="nucleotide sequence ID" value="NZ_ACJM01000016.1"/>
</dbReference>
<evidence type="ECO:0000259" key="10">
    <source>
        <dbReference type="Pfam" id="PF01618"/>
    </source>
</evidence>
<feature type="region of interest" description="Disordered" evidence="8">
    <location>
        <begin position="250"/>
        <end position="275"/>
    </location>
</feature>
<feature type="transmembrane region" description="Helical" evidence="9">
    <location>
        <begin position="185"/>
        <end position="203"/>
    </location>
</feature>
<accession>C0GJH3</accession>
<organism evidence="11 12">
    <name type="scientific">Dethiobacter alkaliphilus AHT 1</name>
    <dbReference type="NCBI Taxonomy" id="555088"/>
    <lineage>
        <taxon>Bacteria</taxon>
        <taxon>Bacillati</taxon>
        <taxon>Bacillota</taxon>
        <taxon>Dethiobacteria</taxon>
        <taxon>Dethiobacterales</taxon>
        <taxon>Dethiobacteraceae</taxon>
        <taxon>Dethiobacter</taxon>
    </lineage>
</organism>
<feature type="domain" description="MotA/TolQ/ExbB proton channel" evidence="10">
    <location>
        <begin position="104"/>
        <end position="222"/>
    </location>
</feature>
<dbReference type="GO" id="GO:0006935">
    <property type="term" value="P:chemotaxis"/>
    <property type="evidence" value="ECO:0007669"/>
    <property type="project" value="InterPro"/>
</dbReference>
<keyword evidence="5 9" id="KW-0812">Transmembrane</keyword>
<evidence type="ECO:0000256" key="3">
    <source>
        <dbReference type="ARBA" id="ARBA00022448"/>
    </source>
</evidence>
<dbReference type="GO" id="GO:0071978">
    <property type="term" value="P:bacterial-type flagellum-dependent swarming motility"/>
    <property type="evidence" value="ECO:0007669"/>
    <property type="project" value="InterPro"/>
</dbReference>
<evidence type="ECO:0000313" key="11">
    <source>
        <dbReference type="EMBL" id="EEG76520.1"/>
    </source>
</evidence>
<dbReference type="InterPro" id="IPR047055">
    <property type="entry name" value="MotA-like"/>
</dbReference>
<dbReference type="Pfam" id="PF01618">
    <property type="entry name" value="MotA_ExbB"/>
    <property type="match status" value="1"/>
</dbReference>
<dbReference type="eggNOG" id="COG1291">
    <property type="taxonomic scope" value="Bacteria"/>
</dbReference>
<dbReference type="EMBL" id="ACJM01000016">
    <property type="protein sequence ID" value="EEG76520.1"/>
    <property type="molecule type" value="Genomic_DNA"/>
</dbReference>
<evidence type="ECO:0000256" key="8">
    <source>
        <dbReference type="SAM" id="MobiDB-lite"/>
    </source>
</evidence>
<keyword evidence="4" id="KW-1003">Cell membrane</keyword>
<feature type="transmembrane region" description="Helical" evidence="9">
    <location>
        <begin position="32"/>
        <end position="52"/>
    </location>
</feature>
<evidence type="ECO:0000256" key="9">
    <source>
        <dbReference type="SAM" id="Phobius"/>
    </source>
</evidence>
<dbReference type="AlphaFoldDB" id="C0GJH3"/>
<gene>
    <name evidence="11" type="ORF">DealDRAFT_2632</name>
</gene>
<feature type="transmembrane region" description="Helical" evidence="9">
    <location>
        <begin position="151"/>
        <end position="173"/>
    </location>
</feature>
<dbReference type="PROSITE" id="PS01307">
    <property type="entry name" value="MOTA"/>
    <property type="match status" value="1"/>
</dbReference>
<evidence type="ECO:0000256" key="1">
    <source>
        <dbReference type="ARBA" id="ARBA00004651"/>
    </source>
</evidence>
<keyword evidence="7 9" id="KW-0472">Membrane</keyword>
<name>C0GJH3_DETAL</name>
<dbReference type="GO" id="GO:0005886">
    <property type="term" value="C:plasma membrane"/>
    <property type="evidence" value="ECO:0007669"/>
    <property type="project" value="UniProtKB-SubCell"/>
</dbReference>
<keyword evidence="12" id="KW-1185">Reference proteome</keyword>
<dbReference type="PANTHER" id="PTHR30433:SF2">
    <property type="entry name" value="MOTILITY PROTEIN A"/>
    <property type="match status" value="1"/>
</dbReference>
<comment type="similarity">
    <text evidence="2">Belongs to the MotA family.</text>
</comment>
<dbReference type="STRING" id="555088.DealDRAFT_2632"/>
<reference evidence="11 12" key="1">
    <citation type="submission" date="2009-02" db="EMBL/GenBank/DDBJ databases">
        <title>Sequencing of the draft genome and assembly of Dethiobacter alkaliphilus AHT 1.</title>
        <authorList>
            <consortium name="US DOE Joint Genome Institute (JGI-PGF)"/>
            <person name="Lucas S."/>
            <person name="Copeland A."/>
            <person name="Lapidus A."/>
            <person name="Glavina del Rio T."/>
            <person name="Dalin E."/>
            <person name="Tice H."/>
            <person name="Bruce D."/>
            <person name="Goodwin L."/>
            <person name="Pitluck S."/>
            <person name="Larimer F."/>
            <person name="Land M.L."/>
            <person name="Hauser L."/>
            <person name="Muyzer G."/>
        </authorList>
    </citation>
    <scope>NUCLEOTIDE SEQUENCE [LARGE SCALE GENOMIC DNA]</scope>
    <source>
        <strain evidence="11 12">AHT 1</strain>
    </source>
</reference>
<dbReference type="Proteomes" id="UP000006443">
    <property type="component" value="Unassembled WGS sequence"/>
</dbReference>
<comment type="caution">
    <text evidence="11">The sequence shown here is derived from an EMBL/GenBank/DDBJ whole genome shotgun (WGS) entry which is preliminary data.</text>
</comment>
<comment type="subcellular location">
    <subcellularLocation>
        <location evidence="1">Cell membrane</location>
        <topology evidence="1">Multi-pass membrane protein</topology>
    </subcellularLocation>
</comment>
<dbReference type="PANTHER" id="PTHR30433">
    <property type="entry name" value="CHEMOTAXIS PROTEIN MOTA"/>
    <property type="match status" value="1"/>
</dbReference>
<proteinExistence type="inferred from homology"/>
<sequence>MQQRMDFLTILGIGLGLSLVMGAIALGGSVAMFWSLNSIMITVGGSFAALLVNFQLPQITMVYGVTKNAFQQEVQDIGELISVFVDLGQKARREGLLALEDDLNDLEDPFLGNGLQMVIDGLEPELIRDIMDTEITATVARHRMGQDLFKTWGALAPAFGMIGTLIGLIQMLANLDDPSAIGPGMAVALLTTFYGALLANLLFNPLAGKLAIRSDAEIAQKEAVVEGVLAIQAGTNPRILQEKMKAFASPAQREEMARQSETPDTAGEEVIYDHA</sequence>
<protein>
    <submittedName>
        <fullName evidence="11">MotA/TolQ/ExbB proton channel</fullName>
    </submittedName>
</protein>
<keyword evidence="6 9" id="KW-1133">Transmembrane helix</keyword>
<keyword evidence="3" id="KW-0813">Transport</keyword>
<evidence type="ECO:0000256" key="5">
    <source>
        <dbReference type="ARBA" id="ARBA00022692"/>
    </source>
</evidence>